<dbReference type="AlphaFoldDB" id="A0A8T1GMK1"/>
<sequence length="90" mass="10150">MCASAKPHSMRYKILSCACKQCKAVVPFAKCPWHAKMLIYQEAKTVTMSELGKHFSAANPSRKTPITGAQRLFIHAMTRENLTPSVFYMQ</sequence>
<proteinExistence type="predicted"/>
<comment type="caution">
    <text evidence="1">The sequence shown here is derived from an EMBL/GenBank/DDBJ whole genome shotgun (WGS) entry which is preliminary data.</text>
</comment>
<accession>A0A8T1GMK1</accession>
<dbReference type="VEuPathDB" id="FungiDB:PC110_g3901"/>
<dbReference type="Proteomes" id="UP000697107">
    <property type="component" value="Unassembled WGS sequence"/>
</dbReference>
<protein>
    <submittedName>
        <fullName evidence="1">Uncharacterized protein</fullName>
    </submittedName>
</protein>
<dbReference type="EMBL" id="RCML01000066">
    <property type="protein sequence ID" value="KAG2993933.1"/>
    <property type="molecule type" value="Genomic_DNA"/>
</dbReference>
<organism evidence="1 2">
    <name type="scientific">Phytophthora cactorum</name>
    <dbReference type="NCBI Taxonomy" id="29920"/>
    <lineage>
        <taxon>Eukaryota</taxon>
        <taxon>Sar</taxon>
        <taxon>Stramenopiles</taxon>
        <taxon>Oomycota</taxon>
        <taxon>Peronosporomycetes</taxon>
        <taxon>Peronosporales</taxon>
        <taxon>Peronosporaceae</taxon>
        <taxon>Phytophthora</taxon>
    </lineage>
</organism>
<evidence type="ECO:0000313" key="2">
    <source>
        <dbReference type="Proteomes" id="UP000697107"/>
    </source>
</evidence>
<evidence type="ECO:0000313" key="1">
    <source>
        <dbReference type="EMBL" id="KAG2993933.1"/>
    </source>
</evidence>
<gene>
    <name evidence="1" type="ORF">PC118_g3778</name>
</gene>
<name>A0A8T1GMK1_9STRA</name>
<reference evidence="1" key="1">
    <citation type="submission" date="2018-10" db="EMBL/GenBank/DDBJ databases">
        <title>Effector identification in a new, highly contiguous assembly of the strawberry crown rot pathogen Phytophthora cactorum.</title>
        <authorList>
            <person name="Armitage A.D."/>
            <person name="Nellist C.F."/>
            <person name="Bates H."/>
            <person name="Vickerstaff R.J."/>
            <person name="Harrison R.J."/>
        </authorList>
    </citation>
    <scope>NUCLEOTIDE SEQUENCE</scope>
    <source>
        <strain evidence="1">P415</strain>
    </source>
</reference>